<dbReference type="RefSeq" id="WP_124196232.1">
    <property type="nucleotide sequence ID" value="NZ_REGA01000012.1"/>
</dbReference>
<dbReference type="PANTHER" id="PTHR13872:SF1">
    <property type="entry name" value="DOLICHYL-DIPHOSPHOOLIGOSACCHARIDE--PROTEIN GLYCOSYLTRANSFERASE SUBUNIT STT3B"/>
    <property type="match status" value="1"/>
</dbReference>
<evidence type="ECO:0000256" key="2">
    <source>
        <dbReference type="ARBA" id="ARBA00001946"/>
    </source>
</evidence>
<comment type="pathway">
    <text evidence="4">Protein modification; protein glycosylation.</text>
</comment>
<feature type="transmembrane region" description="Helical" evidence="18">
    <location>
        <begin position="535"/>
        <end position="552"/>
    </location>
</feature>
<evidence type="ECO:0000256" key="8">
    <source>
        <dbReference type="ARBA" id="ARBA00022679"/>
    </source>
</evidence>
<evidence type="ECO:0000313" key="20">
    <source>
        <dbReference type="EMBL" id="RQG93825.1"/>
    </source>
</evidence>
<evidence type="ECO:0000256" key="13">
    <source>
        <dbReference type="ARBA" id="ARBA00023136"/>
    </source>
</evidence>
<dbReference type="AlphaFoldDB" id="A0A3N6PBB6"/>
<dbReference type="OrthoDB" id="313284at2157"/>
<feature type="transmembrane region" description="Helical" evidence="18">
    <location>
        <begin position="482"/>
        <end position="504"/>
    </location>
</feature>
<protein>
    <recommendedName>
        <fullName evidence="6">dolichyl-phosphooligosaccharide-protein glycotransferase</fullName>
        <ecNumber evidence="6">2.4.99.21</ecNumber>
    </recommendedName>
    <alternativeName>
        <fullName evidence="15">Oligosaccharyl transferase</fullName>
    </alternativeName>
</protein>
<comment type="similarity">
    <text evidence="5">Belongs to the STT3 family.</text>
</comment>
<evidence type="ECO:0000256" key="3">
    <source>
        <dbReference type="ARBA" id="ARBA00004651"/>
    </source>
</evidence>
<keyword evidence="21" id="KW-1185">Reference proteome</keyword>
<dbReference type="InterPro" id="IPR041154">
    <property type="entry name" value="AglB_P1"/>
</dbReference>
<evidence type="ECO:0000256" key="16">
    <source>
        <dbReference type="ARBA" id="ARBA00034066"/>
    </source>
</evidence>
<keyword evidence="14" id="KW-0464">Manganese</keyword>
<evidence type="ECO:0000256" key="17">
    <source>
        <dbReference type="SAM" id="MobiDB-lite"/>
    </source>
</evidence>
<evidence type="ECO:0000256" key="9">
    <source>
        <dbReference type="ARBA" id="ARBA00022692"/>
    </source>
</evidence>
<reference evidence="20 21" key="1">
    <citation type="submission" date="2018-10" db="EMBL/GenBank/DDBJ databases">
        <title>Natrarchaeobius chitinivorans gen. nov., sp. nov., and Natrarchaeobius haloalkaliphilus sp. nov., alkaliphilic, chitin-utilizing haloarchaea from hypersaline alkaline lakes.</title>
        <authorList>
            <person name="Sorokin D.Y."/>
            <person name="Elcheninov A.G."/>
            <person name="Kostrikina N.A."/>
            <person name="Bale N.J."/>
            <person name="Sinninghe Damste J.S."/>
            <person name="Khijniak T.V."/>
            <person name="Kublanov I.V."/>
            <person name="Toshchakov S.V."/>
        </authorList>
    </citation>
    <scope>NUCLEOTIDE SEQUENCE [LARGE SCALE GENOMIC DNA]</scope>
    <source>
        <strain evidence="20 21">AArcht4T</strain>
    </source>
</reference>
<keyword evidence="13 18" id="KW-0472">Membrane</keyword>
<feature type="region of interest" description="Disordered" evidence="17">
    <location>
        <begin position="574"/>
        <end position="599"/>
    </location>
</feature>
<dbReference type="GO" id="GO:0004576">
    <property type="term" value="F:oligosaccharyl transferase activity"/>
    <property type="evidence" value="ECO:0007669"/>
    <property type="project" value="InterPro"/>
</dbReference>
<feature type="transmembrane region" description="Helical" evidence="18">
    <location>
        <begin position="337"/>
        <end position="354"/>
    </location>
</feature>
<evidence type="ECO:0000256" key="18">
    <source>
        <dbReference type="SAM" id="Phobius"/>
    </source>
</evidence>
<accession>A0A3N6PBB6</accession>
<keyword evidence="12 18" id="KW-1133">Transmembrane helix</keyword>
<feature type="transmembrane region" description="Helical" evidence="18">
    <location>
        <begin position="610"/>
        <end position="628"/>
    </location>
</feature>
<keyword evidence="8" id="KW-0808">Transferase</keyword>
<feature type="transmembrane region" description="Helical" evidence="18">
    <location>
        <begin position="199"/>
        <end position="221"/>
    </location>
</feature>
<sequence length="838" mass="89793">MADEPTPADVADASIAFRDEYDDGREALESILAVDADHDTWTFEDVPLDSGTFGELVSRGIVTNVDGEYRVSSRTGVRAGLDGTELSDGPSRPSISLSSPVSIDVRAVGALLASLALLFGMRVLNYRSVMRGDHVVSPANDPYYYRYWMEELLAESDGVTDASVLASMPDGTQIRPLTHATNWFFAELLGGDAAAADLVAAWLPVVATLALGVVVYWLAVVLTDDVRVGVASVVFLALTPAHAVYTGIGFLEHRAHQYLWLGVTMLALAWLAVDLERRRARHISTLATEGVSARSADRVSTDSSKIARGHLLTPWTWIAAAAFGVALAFFVHAWGGSVLLLIPVAAYVGLKVALDVRAGLSPVPANLPVLVGLGLGSALAAGLHLRLGWHESFVAAVPALVVAGAVAVTALGALWHRLEWPAGGLVGLQVILAGGGLYGFRQVRPVEWSRLLERADDLFFRESAVETKSLFAAENAVIFEPIIQMGLSFYLGLLVLGWACWRALRGYRPGWLLVSTVALFWLALATVQGRFAGQLSVPLSVLSGLGFVYLLGRLELARLPAQFRSDGDDVRKRRFADERSTATDGGGRATATTESERGPSIVFPRSPRTIVALFWIALLICGMGLIYAPSLSAQTAHDDAQFDAAMAIDEHATEADREYPANFVLSSWGDNRMYNYFVSGESASYSYARATFDEFRTDGDPDGWYEEFDGEVGYVVLTDAAGDEDSAQAQLHGDLGAGGDETEPLEHYQLLHRGDGVTAFAVVPGATIETSGDPGETVTVATDVTVSGEQLAYERDATVDDDGTLAVTVPYPGEYEVGDRTVEVTPEAVETGSSVELE</sequence>
<keyword evidence="9 18" id="KW-0812">Transmembrane</keyword>
<keyword evidence="7" id="KW-0328">Glycosyltransferase</keyword>
<comment type="cofactor">
    <cofactor evidence="2">
        <name>Mg(2+)</name>
        <dbReference type="ChEBI" id="CHEBI:18420"/>
    </cofactor>
</comment>
<dbReference type="Proteomes" id="UP000282323">
    <property type="component" value="Unassembled WGS sequence"/>
</dbReference>
<evidence type="ECO:0000256" key="14">
    <source>
        <dbReference type="ARBA" id="ARBA00023211"/>
    </source>
</evidence>
<feature type="transmembrane region" description="Helical" evidence="18">
    <location>
        <begin position="311"/>
        <end position="331"/>
    </location>
</feature>
<evidence type="ECO:0000256" key="6">
    <source>
        <dbReference type="ARBA" id="ARBA00012602"/>
    </source>
</evidence>
<feature type="transmembrane region" description="Helical" evidence="18">
    <location>
        <begin position="422"/>
        <end position="440"/>
    </location>
</feature>
<evidence type="ECO:0000256" key="12">
    <source>
        <dbReference type="ARBA" id="ARBA00022989"/>
    </source>
</evidence>
<gene>
    <name evidence="20" type="ORF">EA473_13995</name>
</gene>
<dbReference type="Pfam" id="PF18079">
    <property type="entry name" value="AglB_L1"/>
    <property type="match status" value="1"/>
</dbReference>
<evidence type="ECO:0000256" key="1">
    <source>
        <dbReference type="ARBA" id="ARBA00001936"/>
    </source>
</evidence>
<dbReference type="PANTHER" id="PTHR13872">
    <property type="entry name" value="DOLICHYL-DIPHOSPHOOLIGOSACCHARIDE--PROTEIN GLYCOSYLTRANSFERASE SUBUNIT"/>
    <property type="match status" value="1"/>
</dbReference>
<dbReference type="EMBL" id="REGA01000012">
    <property type="protein sequence ID" value="RQG93825.1"/>
    <property type="molecule type" value="Genomic_DNA"/>
</dbReference>
<organism evidence="20 21">
    <name type="scientific">Natrarchaeobius chitinivorans</name>
    <dbReference type="NCBI Taxonomy" id="1679083"/>
    <lineage>
        <taxon>Archaea</taxon>
        <taxon>Methanobacteriati</taxon>
        <taxon>Methanobacteriota</taxon>
        <taxon>Stenosarchaea group</taxon>
        <taxon>Halobacteria</taxon>
        <taxon>Halobacteriales</taxon>
        <taxon>Natrialbaceae</taxon>
        <taxon>Natrarchaeobius</taxon>
    </lineage>
</organism>
<evidence type="ECO:0000256" key="5">
    <source>
        <dbReference type="ARBA" id="ARBA00010810"/>
    </source>
</evidence>
<evidence type="ECO:0000259" key="19">
    <source>
        <dbReference type="Pfam" id="PF18079"/>
    </source>
</evidence>
<feature type="transmembrane region" description="Helical" evidence="18">
    <location>
        <begin position="393"/>
        <end position="415"/>
    </location>
</feature>
<evidence type="ECO:0000256" key="15">
    <source>
        <dbReference type="ARBA" id="ARBA00030679"/>
    </source>
</evidence>
<evidence type="ECO:0000256" key="7">
    <source>
        <dbReference type="ARBA" id="ARBA00022676"/>
    </source>
</evidence>
<feature type="transmembrane region" description="Helical" evidence="18">
    <location>
        <begin position="228"/>
        <end position="251"/>
    </location>
</feature>
<comment type="catalytic activity">
    <reaction evidence="16">
        <text>an archaeal dolichyl phosphooligosaccharide + [protein]-L-asparagine = an archaeal dolichyl phosphate + a glycoprotein with the oligosaccharide chain attached by N-beta-D-glycosyl linkage to a protein L-asparagine.</text>
        <dbReference type="EC" id="2.4.99.21"/>
    </reaction>
</comment>
<feature type="domain" description="Archaeal glycosylation protein B peripheral" evidence="19">
    <location>
        <begin position="765"/>
        <end position="814"/>
    </location>
</feature>
<comment type="cofactor">
    <cofactor evidence="1">
        <name>Mn(2+)</name>
        <dbReference type="ChEBI" id="CHEBI:29035"/>
    </cofactor>
</comment>
<comment type="subcellular location">
    <subcellularLocation>
        <location evidence="3">Cell membrane</location>
        <topology evidence="3">Multi-pass membrane protein</topology>
    </subcellularLocation>
</comment>
<name>A0A3N6PBB6_NATCH</name>
<feature type="transmembrane region" description="Helical" evidence="18">
    <location>
        <begin position="511"/>
        <end position="529"/>
    </location>
</feature>
<evidence type="ECO:0000256" key="4">
    <source>
        <dbReference type="ARBA" id="ARBA00004922"/>
    </source>
</evidence>
<feature type="transmembrane region" description="Helical" evidence="18">
    <location>
        <begin position="257"/>
        <end position="273"/>
    </location>
</feature>
<dbReference type="EC" id="2.4.99.21" evidence="6"/>
<evidence type="ECO:0000256" key="11">
    <source>
        <dbReference type="ARBA" id="ARBA00022842"/>
    </source>
</evidence>
<dbReference type="GO" id="GO:0046872">
    <property type="term" value="F:metal ion binding"/>
    <property type="evidence" value="ECO:0007669"/>
    <property type="project" value="UniProtKB-KW"/>
</dbReference>
<comment type="caution">
    <text evidence="20">The sequence shown here is derived from an EMBL/GenBank/DDBJ whole genome shotgun (WGS) entry which is preliminary data.</text>
</comment>
<proteinExistence type="inferred from homology"/>
<dbReference type="InterPro" id="IPR003674">
    <property type="entry name" value="Oligo_trans_STT3"/>
</dbReference>
<keyword evidence="10" id="KW-0479">Metal-binding</keyword>
<feature type="transmembrane region" description="Helical" evidence="18">
    <location>
        <begin position="366"/>
        <end position="387"/>
    </location>
</feature>
<keyword evidence="11" id="KW-0460">Magnesium</keyword>
<evidence type="ECO:0000313" key="21">
    <source>
        <dbReference type="Proteomes" id="UP000282323"/>
    </source>
</evidence>
<dbReference type="GO" id="GO:0005886">
    <property type="term" value="C:plasma membrane"/>
    <property type="evidence" value="ECO:0007669"/>
    <property type="project" value="UniProtKB-SubCell"/>
</dbReference>
<evidence type="ECO:0000256" key="10">
    <source>
        <dbReference type="ARBA" id="ARBA00022723"/>
    </source>
</evidence>